<evidence type="ECO:0000313" key="2">
    <source>
        <dbReference type="Proteomes" id="UP000436088"/>
    </source>
</evidence>
<sequence>MATVCSSRQVEDRLQEGGLGEIKTKVMGGRDYLLQIDDEELYRVLKEKKWSFLNEVFQEVQPCSESYRASERVTWIKLFGVPLHCWNHNTFKRIAQQKGKMHCDGRKRSPRIWMRGDGVVIIDFESLAGRTVDSSKEKEAERNYEDEDSQLWCMGNLSRGSFLSGEDGEERNIGEETIMGLGNNVASSVKDQTHNEMAVEHEEVQYHAKRETEAINEKIGMYARRNEEIEDYSKELPILDGRMEPMVIEDLFNMGFTNTCVSKSPMGDEFHQNEAGVDQRQMNEAKETLHVGKELGIVFKGSEEALIQEFVADLEERFWCDDDYDFRFSKAVGNAGGIGRCDGVSKFEDSKFHGLYEGRIVELQEVLWRLKFDHIGLP</sequence>
<comment type="caution">
    <text evidence="1">The sequence shown here is derived from an EMBL/GenBank/DDBJ whole genome shotgun (WGS) entry which is preliminary data.</text>
</comment>
<dbReference type="Proteomes" id="UP000436088">
    <property type="component" value="Unassembled WGS sequence"/>
</dbReference>
<dbReference type="AlphaFoldDB" id="A0A6A2Y0V3"/>
<accession>A0A6A2Y0V3</accession>
<protein>
    <submittedName>
        <fullName evidence="1">Uncharacterized protein</fullName>
    </submittedName>
</protein>
<proteinExistence type="predicted"/>
<keyword evidence="2" id="KW-1185">Reference proteome</keyword>
<reference evidence="1" key="1">
    <citation type="submission" date="2019-09" db="EMBL/GenBank/DDBJ databases">
        <title>Draft genome information of white flower Hibiscus syriacus.</title>
        <authorList>
            <person name="Kim Y.-M."/>
        </authorList>
    </citation>
    <scope>NUCLEOTIDE SEQUENCE [LARGE SCALE GENOMIC DNA]</scope>
    <source>
        <strain evidence="1">YM2019G1</strain>
    </source>
</reference>
<name>A0A6A2Y0V3_HIBSY</name>
<gene>
    <name evidence="1" type="ORF">F3Y22_tig00116937pilonHSYRG00068</name>
</gene>
<organism evidence="1 2">
    <name type="scientific">Hibiscus syriacus</name>
    <name type="common">Rose of Sharon</name>
    <dbReference type="NCBI Taxonomy" id="106335"/>
    <lineage>
        <taxon>Eukaryota</taxon>
        <taxon>Viridiplantae</taxon>
        <taxon>Streptophyta</taxon>
        <taxon>Embryophyta</taxon>
        <taxon>Tracheophyta</taxon>
        <taxon>Spermatophyta</taxon>
        <taxon>Magnoliopsida</taxon>
        <taxon>eudicotyledons</taxon>
        <taxon>Gunneridae</taxon>
        <taxon>Pentapetalae</taxon>
        <taxon>rosids</taxon>
        <taxon>malvids</taxon>
        <taxon>Malvales</taxon>
        <taxon>Malvaceae</taxon>
        <taxon>Malvoideae</taxon>
        <taxon>Hibiscus</taxon>
    </lineage>
</organism>
<evidence type="ECO:0000313" key="1">
    <source>
        <dbReference type="EMBL" id="KAE8661194.1"/>
    </source>
</evidence>
<dbReference type="EMBL" id="VEPZ02001724">
    <property type="protein sequence ID" value="KAE8661194.1"/>
    <property type="molecule type" value="Genomic_DNA"/>
</dbReference>